<accession>E4V3I7</accession>
<keyword evidence="3" id="KW-0227">DNA damage</keyword>
<dbReference type="GO" id="GO:0033063">
    <property type="term" value="C:Rad51B-Rad51C-Rad51D-XRCC2 complex"/>
    <property type="evidence" value="ECO:0007669"/>
    <property type="project" value="TreeGrafter"/>
</dbReference>
<organism evidence="10">
    <name type="scientific">Arthroderma gypseum (strain ATCC MYA-4604 / CBS 118893)</name>
    <name type="common">Microsporum gypseum</name>
    <dbReference type="NCBI Taxonomy" id="535722"/>
    <lineage>
        <taxon>Eukaryota</taxon>
        <taxon>Fungi</taxon>
        <taxon>Dikarya</taxon>
        <taxon>Ascomycota</taxon>
        <taxon>Pezizomycotina</taxon>
        <taxon>Eurotiomycetes</taxon>
        <taxon>Eurotiomycetidae</taxon>
        <taxon>Onygenales</taxon>
        <taxon>Arthrodermataceae</taxon>
        <taxon>Nannizzia</taxon>
    </lineage>
</organism>
<proteinExistence type="predicted"/>
<feature type="region of interest" description="Disordered" evidence="7">
    <location>
        <begin position="395"/>
        <end position="481"/>
    </location>
</feature>
<dbReference type="GO" id="GO:0005524">
    <property type="term" value="F:ATP binding"/>
    <property type="evidence" value="ECO:0007669"/>
    <property type="project" value="UniProtKB-KW"/>
</dbReference>
<dbReference type="InterPro" id="IPR020588">
    <property type="entry name" value="RecA_ATP-bd"/>
</dbReference>
<evidence type="ECO:0000256" key="1">
    <source>
        <dbReference type="ARBA" id="ARBA00004123"/>
    </source>
</evidence>
<protein>
    <recommendedName>
        <fullName evidence="8">RecA family profile 1 domain-containing protein</fullName>
    </recommendedName>
</protein>
<evidence type="ECO:0000256" key="5">
    <source>
        <dbReference type="ARBA" id="ARBA00023204"/>
    </source>
</evidence>
<feature type="region of interest" description="Disordered" evidence="7">
    <location>
        <begin position="75"/>
        <end position="129"/>
    </location>
</feature>
<dbReference type="Proteomes" id="UP000002669">
    <property type="component" value="Unassembled WGS sequence"/>
</dbReference>
<dbReference type="GO" id="GO:0000400">
    <property type="term" value="F:four-way junction DNA binding"/>
    <property type="evidence" value="ECO:0007669"/>
    <property type="project" value="TreeGrafter"/>
</dbReference>
<feature type="compositionally biased region" description="Acidic residues" evidence="7">
    <location>
        <begin position="447"/>
        <end position="459"/>
    </location>
</feature>
<dbReference type="GO" id="GO:0007131">
    <property type="term" value="P:reciprocal meiotic recombination"/>
    <property type="evidence" value="ECO:0007669"/>
    <property type="project" value="TreeGrafter"/>
</dbReference>
<evidence type="ECO:0000313" key="10">
    <source>
        <dbReference type="Proteomes" id="UP000002669"/>
    </source>
</evidence>
<gene>
    <name evidence="9" type="ORF">MGYG_07566</name>
</gene>
<evidence type="ECO:0000256" key="3">
    <source>
        <dbReference type="ARBA" id="ARBA00022763"/>
    </source>
</evidence>
<keyword evidence="6" id="KW-0539">Nucleus</keyword>
<keyword evidence="5" id="KW-0234">DNA repair</keyword>
<feature type="compositionally biased region" description="Polar residues" evidence="7">
    <location>
        <begin position="1"/>
        <end position="15"/>
    </location>
</feature>
<dbReference type="InterPro" id="IPR052093">
    <property type="entry name" value="HR_Repair_Mediator"/>
</dbReference>
<keyword evidence="10" id="KW-1185">Reference proteome</keyword>
<feature type="compositionally biased region" description="Acidic residues" evidence="7">
    <location>
        <begin position="411"/>
        <end position="422"/>
    </location>
</feature>
<evidence type="ECO:0000256" key="4">
    <source>
        <dbReference type="ARBA" id="ARBA00022840"/>
    </source>
</evidence>
<dbReference type="STRING" id="535722.E4V3I7"/>
<dbReference type="GO" id="GO:0000707">
    <property type="term" value="P:meiotic DNA recombinase assembly"/>
    <property type="evidence" value="ECO:0007669"/>
    <property type="project" value="TreeGrafter"/>
</dbReference>
<keyword evidence="4" id="KW-0067">ATP-binding</keyword>
<sequence length="493" mass="53408">MNRDTANFHATPTIHSQNPSQSLSSSTGRTPLSTSLQHLDKALIPPSNHAANTSADTLPPASQFVLPGWTQLGADTTADAEGGKSNANGNVGVGGNGSGEGEGSHTSSLPGIRRGEITELSGPRGSGKTSLAMTTAVNALKRGESVVWIDTAGPICMSRFEKMLLKDSTPSEVQDLLQNLLHLQPTTLAHLLALTSYPMSDFPPPNTGLIVLDSISCLFGSEFRSKLPSRLNKARDLNSAAASRDKDSQESKLWWKLIGTLSSNLNALASRLDCAVIVVNEMVTRFRSGQKPMLHVAISGYTWDTSVATRIILYWHWLDIGVREKLGMRCIRMAEVFRAGKMAVLPRAVERIVPFLVEDEGLAEFMHLSISLGGMANGRGTVMPVCVKRKLDQEQEHLPTQLPRRPKIEHDSEEGGDEEEERLEEKSDGKPAEAVLASAGLPAEIMDSQDEEEDEDWLEAAEVANLQPSTGPSTEQDEDDTELLLRSMVEGDV</sequence>
<dbReference type="EMBL" id="DS989828">
    <property type="protein sequence ID" value="EFR04561.1"/>
    <property type="molecule type" value="Genomic_DNA"/>
</dbReference>
<dbReference type="Gene3D" id="3.40.50.300">
    <property type="entry name" value="P-loop containing nucleotide triphosphate hydrolases"/>
    <property type="match status" value="1"/>
</dbReference>
<dbReference type="GO" id="GO:0008821">
    <property type="term" value="F:crossover junction DNA endonuclease activity"/>
    <property type="evidence" value="ECO:0007669"/>
    <property type="project" value="TreeGrafter"/>
</dbReference>
<evidence type="ECO:0000259" key="8">
    <source>
        <dbReference type="PROSITE" id="PS50162"/>
    </source>
</evidence>
<evidence type="ECO:0000256" key="6">
    <source>
        <dbReference type="ARBA" id="ARBA00023242"/>
    </source>
</evidence>
<dbReference type="OMA" id="QESKLWW"/>
<dbReference type="PANTHER" id="PTHR46239:SF1">
    <property type="entry name" value="DNA REPAIR PROTEIN RAD51 HOMOLOG 3"/>
    <property type="match status" value="1"/>
</dbReference>
<comment type="subcellular location">
    <subcellularLocation>
        <location evidence="1">Nucleus</location>
    </subcellularLocation>
</comment>
<dbReference type="SMART" id="SM00382">
    <property type="entry name" value="AAA"/>
    <property type="match status" value="1"/>
</dbReference>
<dbReference type="VEuPathDB" id="FungiDB:MGYG_07566"/>
<dbReference type="PROSITE" id="PS50162">
    <property type="entry name" value="RECA_2"/>
    <property type="match status" value="1"/>
</dbReference>
<dbReference type="InParanoid" id="E4V3I7"/>
<dbReference type="InterPro" id="IPR003593">
    <property type="entry name" value="AAA+_ATPase"/>
</dbReference>
<evidence type="ECO:0000256" key="7">
    <source>
        <dbReference type="SAM" id="MobiDB-lite"/>
    </source>
</evidence>
<dbReference type="OrthoDB" id="5957327at2759"/>
<feature type="compositionally biased region" description="Gly residues" evidence="7">
    <location>
        <begin position="91"/>
        <end position="101"/>
    </location>
</feature>
<reference evidence="10" key="1">
    <citation type="journal article" date="2012" name="MBio">
        <title>Comparative genome analysis of Trichophyton rubrum and related dermatophytes reveals candidate genes involved in infection.</title>
        <authorList>
            <person name="Martinez D.A."/>
            <person name="Oliver B.G."/>
            <person name="Graeser Y."/>
            <person name="Goldberg J.M."/>
            <person name="Li W."/>
            <person name="Martinez-Rossi N.M."/>
            <person name="Monod M."/>
            <person name="Shelest E."/>
            <person name="Barton R.C."/>
            <person name="Birch E."/>
            <person name="Brakhage A.A."/>
            <person name="Chen Z."/>
            <person name="Gurr S.J."/>
            <person name="Heiman D."/>
            <person name="Heitman J."/>
            <person name="Kosti I."/>
            <person name="Rossi A."/>
            <person name="Saif S."/>
            <person name="Samalova M."/>
            <person name="Saunders C.W."/>
            <person name="Shea T."/>
            <person name="Summerbell R.C."/>
            <person name="Xu J."/>
            <person name="Young S."/>
            <person name="Zeng Q."/>
            <person name="Birren B.W."/>
            <person name="Cuomo C.A."/>
            <person name="White T.C."/>
        </authorList>
    </citation>
    <scope>NUCLEOTIDE SEQUENCE [LARGE SCALE GENOMIC DNA]</scope>
    <source>
        <strain evidence="10">ATCC MYA-4604 / CBS 118893</strain>
    </source>
</reference>
<name>E4V3I7_ARTGP</name>
<evidence type="ECO:0000256" key="2">
    <source>
        <dbReference type="ARBA" id="ARBA00022741"/>
    </source>
</evidence>
<dbReference type="PANTHER" id="PTHR46239">
    <property type="entry name" value="DNA REPAIR PROTEIN RAD51 HOMOLOG 3 RAD51C"/>
    <property type="match status" value="1"/>
</dbReference>
<dbReference type="GeneID" id="10025563"/>
<dbReference type="RefSeq" id="XP_003170324.1">
    <property type="nucleotide sequence ID" value="XM_003170276.1"/>
</dbReference>
<dbReference type="GO" id="GO:0005657">
    <property type="term" value="C:replication fork"/>
    <property type="evidence" value="ECO:0007669"/>
    <property type="project" value="TreeGrafter"/>
</dbReference>
<dbReference type="InterPro" id="IPR027417">
    <property type="entry name" value="P-loop_NTPase"/>
</dbReference>
<feature type="region of interest" description="Disordered" evidence="7">
    <location>
        <begin position="1"/>
        <end position="33"/>
    </location>
</feature>
<dbReference type="CDD" id="cd01393">
    <property type="entry name" value="RecA-like"/>
    <property type="match status" value="1"/>
</dbReference>
<dbReference type="GO" id="GO:0140664">
    <property type="term" value="F:ATP-dependent DNA damage sensor activity"/>
    <property type="evidence" value="ECO:0007669"/>
    <property type="project" value="InterPro"/>
</dbReference>
<dbReference type="SUPFAM" id="SSF52540">
    <property type="entry name" value="P-loop containing nucleoside triphosphate hydrolases"/>
    <property type="match status" value="1"/>
</dbReference>
<evidence type="ECO:0000313" key="9">
    <source>
        <dbReference type="EMBL" id="EFR04561.1"/>
    </source>
</evidence>
<feature type="compositionally biased region" description="Low complexity" evidence="7">
    <location>
        <begin position="16"/>
        <end position="26"/>
    </location>
</feature>
<feature type="domain" description="RecA family profile 1" evidence="8">
    <location>
        <begin position="98"/>
        <end position="282"/>
    </location>
</feature>
<keyword evidence="2" id="KW-0547">Nucleotide-binding</keyword>
<dbReference type="GO" id="GO:0033065">
    <property type="term" value="C:Rad51C-XRCC3 complex"/>
    <property type="evidence" value="ECO:0007669"/>
    <property type="project" value="TreeGrafter"/>
</dbReference>
<dbReference type="HOGENOM" id="CLU_043547_2_1_1"/>
<dbReference type="AlphaFoldDB" id="E4V3I7"/>
<dbReference type="eggNOG" id="KOG1433">
    <property type="taxonomic scope" value="Eukaryota"/>
</dbReference>